<dbReference type="InterPro" id="IPR003754">
    <property type="entry name" value="4pyrrol_synth_uPrphyn_synth"/>
</dbReference>
<dbReference type="EMBL" id="CAFBPK010000002">
    <property type="protein sequence ID" value="CAB5009249.1"/>
    <property type="molecule type" value="Genomic_DNA"/>
</dbReference>
<keyword evidence="2" id="KW-0808">Transferase</keyword>
<dbReference type="Gene3D" id="3.30.950.10">
    <property type="entry name" value="Methyltransferase, Cobalt-precorrin-4 Transmethylase, Domain 2"/>
    <property type="match status" value="1"/>
</dbReference>
<dbReference type="GO" id="GO:0032259">
    <property type="term" value="P:methylation"/>
    <property type="evidence" value="ECO:0007669"/>
    <property type="project" value="UniProtKB-KW"/>
</dbReference>
<protein>
    <submittedName>
        <fullName evidence="8">Unannotated protein</fullName>
    </submittedName>
</protein>
<dbReference type="EMBL" id="CAESAD010000001">
    <property type="protein sequence ID" value="CAB4331479.1"/>
    <property type="molecule type" value="Genomic_DNA"/>
</dbReference>
<evidence type="ECO:0000256" key="5">
    <source>
        <dbReference type="SAM" id="MobiDB-lite"/>
    </source>
</evidence>
<feature type="domain" description="Tetrapyrrole biosynthesis uroporphyrinogen III synthase" evidence="7">
    <location>
        <begin position="263"/>
        <end position="492"/>
    </location>
</feature>
<proteinExistence type="predicted"/>
<dbReference type="EMBL" id="CAESAI010000001">
    <property type="protein sequence ID" value="CAB4329702.1"/>
    <property type="molecule type" value="Genomic_DNA"/>
</dbReference>
<feature type="domain" description="Tetrapyrrole methylase" evidence="6">
    <location>
        <begin position="12"/>
        <end position="212"/>
    </location>
</feature>
<dbReference type="InterPro" id="IPR000878">
    <property type="entry name" value="4pyrrol_Mease"/>
</dbReference>
<gene>
    <name evidence="10" type="ORF">UFOPK2648_01406</name>
    <name evidence="11" type="ORF">UFOPK2824_00055</name>
    <name evidence="12" type="ORF">UFOPK3037_00520</name>
    <name evidence="13" type="ORF">UFOPK3278_00188</name>
    <name evidence="8" type="ORF">UFOPK3406_00058</name>
    <name evidence="9" type="ORF">UFOPK3925_00227</name>
    <name evidence="14" type="ORF">UFOPK4097_00217</name>
</gene>
<dbReference type="EMBL" id="CAFBIX010000002">
    <property type="protein sequence ID" value="CAB4846001.1"/>
    <property type="molecule type" value="Genomic_DNA"/>
</dbReference>
<dbReference type="InterPro" id="IPR035996">
    <property type="entry name" value="4pyrrol_Methylase_sf"/>
</dbReference>
<evidence type="ECO:0000313" key="9">
    <source>
        <dbReference type="EMBL" id="CAB4331479.1"/>
    </source>
</evidence>
<name>A0A6J5YLH0_9ZZZZ</name>
<dbReference type="SUPFAM" id="SSF69618">
    <property type="entry name" value="HemD-like"/>
    <property type="match status" value="1"/>
</dbReference>
<dbReference type="InterPro" id="IPR036108">
    <property type="entry name" value="4pyrrol_syn_uPrphyn_synt_sf"/>
</dbReference>
<dbReference type="InterPro" id="IPR014777">
    <property type="entry name" value="4pyrrole_Mease_sub1"/>
</dbReference>
<dbReference type="Pfam" id="PF00590">
    <property type="entry name" value="TP_methylase"/>
    <property type="match status" value="1"/>
</dbReference>
<evidence type="ECO:0000256" key="2">
    <source>
        <dbReference type="ARBA" id="ARBA00022679"/>
    </source>
</evidence>
<dbReference type="InterPro" id="IPR014776">
    <property type="entry name" value="4pyrrole_Mease_sub2"/>
</dbReference>
<dbReference type="EMBL" id="CAEZZD010000004">
    <property type="protein sequence ID" value="CAB4739501.1"/>
    <property type="molecule type" value="Genomic_DNA"/>
</dbReference>
<evidence type="ECO:0000256" key="1">
    <source>
        <dbReference type="ARBA" id="ARBA00022603"/>
    </source>
</evidence>
<evidence type="ECO:0000259" key="7">
    <source>
        <dbReference type="Pfam" id="PF02602"/>
    </source>
</evidence>
<dbReference type="GO" id="GO:0004852">
    <property type="term" value="F:uroporphyrinogen-III synthase activity"/>
    <property type="evidence" value="ECO:0007669"/>
    <property type="project" value="InterPro"/>
</dbReference>
<keyword evidence="4" id="KW-0627">Porphyrin biosynthesis</keyword>
<dbReference type="InterPro" id="IPR050161">
    <property type="entry name" value="Siro_Cobalamin_biosynth"/>
</dbReference>
<dbReference type="SUPFAM" id="SSF53790">
    <property type="entry name" value="Tetrapyrrole methylase"/>
    <property type="match status" value="1"/>
</dbReference>
<dbReference type="Pfam" id="PF02602">
    <property type="entry name" value="HEM4"/>
    <property type="match status" value="1"/>
</dbReference>
<accession>A0A6J5YLH0</accession>
<dbReference type="EMBL" id="CAEZYC010000129">
    <property type="protein sequence ID" value="CAB4720433.1"/>
    <property type="molecule type" value="Genomic_DNA"/>
</dbReference>
<feature type="compositionally biased region" description="Basic residues" evidence="5">
    <location>
        <begin position="516"/>
        <end position="528"/>
    </location>
</feature>
<evidence type="ECO:0000259" key="6">
    <source>
        <dbReference type="Pfam" id="PF00590"/>
    </source>
</evidence>
<organism evidence="8">
    <name type="scientific">freshwater metagenome</name>
    <dbReference type="NCBI Taxonomy" id="449393"/>
    <lineage>
        <taxon>unclassified sequences</taxon>
        <taxon>metagenomes</taxon>
        <taxon>ecological metagenomes</taxon>
    </lineage>
</organism>
<dbReference type="Gene3D" id="3.40.1010.10">
    <property type="entry name" value="Cobalt-precorrin-4 Transmethylase, Domain 1"/>
    <property type="match status" value="1"/>
</dbReference>
<dbReference type="PANTHER" id="PTHR45790">
    <property type="entry name" value="SIROHEME SYNTHASE-RELATED"/>
    <property type="match status" value="1"/>
</dbReference>
<sequence>MASSQVSAAVGVSFVVAGPGDPDLLTMRAHRLLQAADVVVVDEEITRLAELVSSGQVLVAIDNVGAPLSLAARTKVLTDARKDGLQVVRLLSGDPVLDGRLAMETASLAKAGHAFEVAAGVSPLTAVAAHVGVSLTGGRTREVRIIDADSPMVDWAAHVDPLITLVVHNAADRVAEVSKALIKAGREANTPVAIVRDGATVEQRSLHSTLESVSNAAKLAKQSGAGIVIIGDTVGERTAWFENRPLHGWRVLVPRTKDSTEDLQDQMISFGAVPFEVPTMSVEPPRTPQQMERAVHGLVSGRYEWVVFTSLNAVRAIRERFEEYGLDARSLSGIRIAAIGEDTVNALIAMGVRPDLIPEEEQTTASLLEEWPEFDSINDPINRIFLPRADIATDTLVAGLTALGWEVEDVTAFRTVRAAPPAVETREAIKSGGFDAVIFTSSSTVRNLVGIAGKPHPTTIIACIGPATAKTAQEHGLRVDVLPEEATITALANALAVHGGALRDEAASSGSVGWRPSRKRSAARRRAT</sequence>
<dbReference type="GO" id="GO:0004851">
    <property type="term" value="F:uroporphyrin-III C-methyltransferase activity"/>
    <property type="evidence" value="ECO:0007669"/>
    <property type="project" value="TreeGrafter"/>
</dbReference>
<evidence type="ECO:0000313" key="12">
    <source>
        <dbReference type="EMBL" id="CAB4799289.1"/>
    </source>
</evidence>
<evidence type="ECO:0000313" key="8">
    <source>
        <dbReference type="EMBL" id="CAB4329702.1"/>
    </source>
</evidence>
<dbReference type="FunFam" id="3.40.50.10090:FF:000001">
    <property type="entry name" value="Bifunctional uroporphyrinogen-III C-methyltransferase/uroporphyrinogen-III synthase"/>
    <property type="match status" value="1"/>
</dbReference>
<dbReference type="FunFam" id="3.40.50.10090:FF:000002">
    <property type="entry name" value="Bifunctional uroporphyrinogen-III C-methyltransferase/uroporphyrinogen-III synthase"/>
    <property type="match status" value="1"/>
</dbReference>
<evidence type="ECO:0000313" key="10">
    <source>
        <dbReference type="EMBL" id="CAB4720433.1"/>
    </source>
</evidence>
<dbReference type="AlphaFoldDB" id="A0A6J5YLH0"/>
<keyword evidence="1" id="KW-0489">Methyltransferase</keyword>
<evidence type="ECO:0000313" key="13">
    <source>
        <dbReference type="EMBL" id="CAB4846001.1"/>
    </source>
</evidence>
<dbReference type="Gene3D" id="3.40.50.10090">
    <property type="match status" value="2"/>
</dbReference>
<evidence type="ECO:0000256" key="3">
    <source>
        <dbReference type="ARBA" id="ARBA00022691"/>
    </source>
</evidence>
<evidence type="ECO:0000256" key="4">
    <source>
        <dbReference type="ARBA" id="ARBA00023244"/>
    </source>
</evidence>
<evidence type="ECO:0000313" key="14">
    <source>
        <dbReference type="EMBL" id="CAB5009249.1"/>
    </source>
</evidence>
<evidence type="ECO:0000313" key="11">
    <source>
        <dbReference type="EMBL" id="CAB4739501.1"/>
    </source>
</evidence>
<dbReference type="CDD" id="cd06578">
    <property type="entry name" value="HemD"/>
    <property type="match status" value="1"/>
</dbReference>
<dbReference type="GO" id="GO:0019354">
    <property type="term" value="P:siroheme biosynthetic process"/>
    <property type="evidence" value="ECO:0007669"/>
    <property type="project" value="TreeGrafter"/>
</dbReference>
<feature type="region of interest" description="Disordered" evidence="5">
    <location>
        <begin position="506"/>
        <end position="528"/>
    </location>
</feature>
<dbReference type="EMBL" id="CAFAAO010000005">
    <property type="protein sequence ID" value="CAB4799289.1"/>
    <property type="molecule type" value="Genomic_DNA"/>
</dbReference>
<dbReference type="PANTHER" id="PTHR45790:SF3">
    <property type="entry name" value="S-ADENOSYL-L-METHIONINE-DEPENDENT UROPORPHYRINOGEN III METHYLTRANSFERASE, CHLOROPLASTIC"/>
    <property type="match status" value="1"/>
</dbReference>
<reference evidence="8" key="1">
    <citation type="submission" date="2020-05" db="EMBL/GenBank/DDBJ databases">
        <authorList>
            <person name="Chiriac C."/>
            <person name="Salcher M."/>
            <person name="Ghai R."/>
            <person name="Kavagutti S V."/>
        </authorList>
    </citation>
    <scope>NUCLEOTIDE SEQUENCE</scope>
</reference>
<keyword evidence="3" id="KW-0949">S-adenosyl-L-methionine</keyword>